<dbReference type="Proteomes" id="UP001195769">
    <property type="component" value="Unassembled WGS sequence"/>
</dbReference>
<comment type="caution">
    <text evidence="2">The sequence shown here is derived from an EMBL/GenBank/DDBJ whole genome shotgun (WGS) entry which is preliminary data.</text>
</comment>
<protein>
    <submittedName>
        <fullName evidence="2">Uncharacterized protein</fullName>
    </submittedName>
</protein>
<evidence type="ECO:0000313" key="3">
    <source>
        <dbReference type="Proteomes" id="UP001195769"/>
    </source>
</evidence>
<dbReference type="AlphaFoldDB" id="A0AAD4E2L9"/>
<evidence type="ECO:0000256" key="1">
    <source>
        <dbReference type="SAM" id="MobiDB-lite"/>
    </source>
</evidence>
<organism evidence="2 3">
    <name type="scientific">Suillus fuscotomentosus</name>
    <dbReference type="NCBI Taxonomy" id="1912939"/>
    <lineage>
        <taxon>Eukaryota</taxon>
        <taxon>Fungi</taxon>
        <taxon>Dikarya</taxon>
        <taxon>Basidiomycota</taxon>
        <taxon>Agaricomycotina</taxon>
        <taxon>Agaricomycetes</taxon>
        <taxon>Agaricomycetidae</taxon>
        <taxon>Boletales</taxon>
        <taxon>Suillineae</taxon>
        <taxon>Suillaceae</taxon>
        <taxon>Suillus</taxon>
    </lineage>
</organism>
<dbReference type="RefSeq" id="XP_041223976.1">
    <property type="nucleotide sequence ID" value="XM_041375344.1"/>
</dbReference>
<reference evidence="2" key="1">
    <citation type="journal article" date="2020" name="New Phytol.">
        <title>Comparative genomics reveals dynamic genome evolution in host specialist ectomycorrhizal fungi.</title>
        <authorList>
            <person name="Lofgren L.A."/>
            <person name="Nguyen N.H."/>
            <person name="Vilgalys R."/>
            <person name="Ruytinx J."/>
            <person name="Liao H.L."/>
            <person name="Branco S."/>
            <person name="Kuo A."/>
            <person name="LaButti K."/>
            <person name="Lipzen A."/>
            <person name="Andreopoulos W."/>
            <person name="Pangilinan J."/>
            <person name="Riley R."/>
            <person name="Hundley H."/>
            <person name="Na H."/>
            <person name="Barry K."/>
            <person name="Grigoriev I.V."/>
            <person name="Stajich J.E."/>
            <person name="Kennedy P.G."/>
        </authorList>
    </citation>
    <scope>NUCLEOTIDE SEQUENCE</scope>
    <source>
        <strain evidence="2">FC203</strain>
    </source>
</reference>
<feature type="non-terminal residue" evidence="2">
    <location>
        <position position="1"/>
    </location>
</feature>
<proteinExistence type="predicted"/>
<dbReference type="EMBL" id="JABBWK010000039">
    <property type="protein sequence ID" value="KAG1898400.1"/>
    <property type="molecule type" value="Genomic_DNA"/>
</dbReference>
<feature type="region of interest" description="Disordered" evidence="1">
    <location>
        <begin position="12"/>
        <end position="62"/>
    </location>
</feature>
<feature type="compositionally biased region" description="Basic and acidic residues" evidence="1">
    <location>
        <begin position="14"/>
        <end position="62"/>
    </location>
</feature>
<gene>
    <name evidence="2" type="ORF">F5891DRAFT_955618</name>
</gene>
<dbReference type="GeneID" id="64669642"/>
<evidence type="ECO:0000313" key="2">
    <source>
        <dbReference type="EMBL" id="KAG1898400.1"/>
    </source>
</evidence>
<name>A0AAD4E2L9_9AGAM</name>
<keyword evidence="3" id="KW-1185">Reference proteome</keyword>
<accession>A0AAD4E2L9</accession>
<sequence length="150" mass="17394">VQLLKNIWEANNNMDKRHLQQQKNDDREEQAPHQHLEDNKQERLNQEHANEEEDTHKEEWKKNKYKYIPTQNTGIPDEPAITPSSYALCKLDKEEYVELWYFTNNGLDEASIKKTINDDAMVLSTLVDGSTVWISSASVGSARCHNPITN</sequence>